<evidence type="ECO:0000259" key="15">
    <source>
        <dbReference type="PROSITE" id="PS50109"/>
    </source>
</evidence>
<evidence type="ECO:0000313" key="19">
    <source>
        <dbReference type="Proteomes" id="UP000663722"/>
    </source>
</evidence>
<dbReference type="Gene3D" id="6.10.340.10">
    <property type="match status" value="1"/>
</dbReference>
<keyword evidence="4 12" id="KW-0597">Phosphoprotein</keyword>
<keyword evidence="19" id="KW-1185">Reference proteome</keyword>
<keyword evidence="11" id="KW-0131">Cell cycle</keyword>
<dbReference type="InterPro" id="IPR004358">
    <property type="entry name" value="Sig_transdc_His_kin-like_C"/>
</dbReference>
<dbReference type="InterPro" id="IPR033417">
    <property type="entry name" value="CHASE8"/>
</dbReference>
<evidence type="ECO:0000256" key="5">
    <source>
        <dbReference type="ARBA" id="ARBA00022679"/>
    </source>
</evidence>
<dbReference type="InterPro" id="IPR003660">
    <property type="entry name" value="HAMP_dom"/>
</dbReference>
<evidence type="ECO:0000256" key="11">
    <source>
        <dbReference type="ARBA" id="ARBA00023306"/>
    </source>
</evidence>
<dbReference type="Gene3D" id="1.10.287.130">
    <property type="match status" value="1"/>
</dbReference>
<dbReference type="PANTHER" id="PTHR45339:SF1">
    <property type="entry name" value="HYBRID SIGNAL TRANSDUCTION HISTIDINE KINASE J"/>
    <property type="match status" value="1"/>
</dbReference>
<gene>
    <name evidence="18" type="ORF">dnm_036350</name>
</gene>
<dbReference type="Proteomes" id="UP000663722">
    <property type="component" value="Chromosome"/>
</dbReference>
<name>A0A975BLU3_9BACT</name>
<dbReference type="EC" id="2.7.13.3" evidence="3"/>
<feature type="modified residue" description="4-aspartylphosphate" evidence="12">
    <location>
        <position position="624"/>
    </location>
</feature>
<evidence type="ECO:0000256" key="4">
    <source>
        <dbReference type="ARBA" id="ARBA00022553"/>
    </source>
</evidence>
<comment type="catalytic activity">
    <reaction evidence="1">
        <text>ATP + protein L-histidine = ADP + protein N-phospho-L-histidine.</text>
        <dbReference type="EC" id="2.7.13.3"/>
    </reaction>
</comment>
<evidence type="ECO:0000256" key="12">
    <source>
        <dbReference type="PROSITE-ProRule" id="PRU00169"/>
    </source>
</evidence>
<dbReference type="PROSITE" id="PS50109">
    <property type="entry name" value="HIS_KIN"/>
    <property type="match status" value="1"/>
</dbReference>
<dbReference type="InterPro" id="IPR036097">
    <property type="entry name" value="HisK_dim/P_sf"/>
</dbReference>
<dbReference type="InterPro" id="IPR003661">
    <property type="entry name" value="HisK_dim/P_dom"/>
</dbReference>
<evidence type="ECO:0000259" key="17">
    <source>
        <dbReference type="PROSITE" id="PS50885"/>
    </source>
</evidence>
<dbReference type="InterPro" id="IPR001789">
    <property type="entry name" value="Sig_transdc_resp-reg_receiver"/>
</dbReference>
<evidence type="ECO:0000256" key="10">
    <source>
        <dbReference type="ARBA" id="ARBA00023136"/>
    </source>
</evidence>
<dbReference type="CDD" id="cd16922">
    <property type="entry name" value="HATPase_EvgS-ArcB-TorS-like"/>
    <property type="match status" value="1"/>
</dbReference>
<keyword evidence="14" id="KW-1133">Transmembrane helix</keyword>
<feature type="transmembrane region" description="Helical" evidence="14">
    <location>
        <begin position="13"/>
        <end position="34"/>
    </location>
</feature>
<dbReference type="InterPro" id="IPR005467">
    <property type="entry name" value="His_kinase_dom"/>
</dbReference>
<dbReference type="SUPFAM" id="SSF158472">
    <property type="entry name" value="HAMP domain-like"/>
    <property type="match status" value="1"/>
</dbReference>
<dbReference type="Gene3D" id="3.40.50.2300">
    <property type="match status" value="1"/>
</dbReference>
<dbReference type="Pfam" id="PF02518">
    <property type="entry name" value="HATPase_c"/>
    <property type="match status" value="1"/>
</dbReference>
<dbReference type="GO" id="GO:0016020">
    <property type="term" value="C:membrane"/>
    <property type="evidence" value="ECO:0007669"/>
    <property type="project" value="UniProtKB-SubCell"/>
</dbReference>
<feature type="domain" description="Histidine kinase" evidence="15">
    <location>
        <begin position="306"/>
        <end position="534"/>
    </location>
</feature>
<dbReference type="CDD" id="cd00082">
    <property type="entry name" value="HisKA"/>
    <property type="match status" value="1"/>
</dbReference>
<dbReference type="FunFam" id="1.10.287.130:FF:000038">
    <property type="entry name" value="Sensory transduction histidine kinase"/>
    <property type="match status" value="1"/>
</dbReference>
<dbReference type="KEGG" id="dmm:dnm_036350"/>
<dbReference type="Pfam" id="PF00072">
    <property type="entry name" value="Response_reg"/>
    <property type="match status" value="1"/>
</dbReference>
<dbReference type="PRINTS" id="PR00344">
    <property type="entry name" value="BCTRLSENSOR"/>
</dbReference>
<protein>
    <recommendedName>
        <fullName evidence="3">histidine kinase</fullName>
        <ecNumber evidence="3">2.7.13.3</ecNumber>
    </recommendedName>
</protein>
<accession>A0A975BLU3</accession>
<evidence type="ECO:0000256" key="7">
    <source>
        <dbReference type="ARBA" id="ARBA00022777"/>
    </source>
</evidence>
<keyword evidence="6" id="KW-0547">Nucleotide-binding</keyword>
<dbReference type="SMART" id="SM00448">
    <property type="entry name" value="REC"/>
    <property type="match status" value="1"/>
</dbReference>
<feature type="transmembrane region" description="Helical" evidence="14">
    <location>
        <begin position="174"/>
        <end position="193"/>
    </location>
</feature>
<evidence type="ECO:0000256" key="8">
    <source>
        <dbReference type="ARBA" id="ARBA00022840"/>
    </source>
</evidence>
<dbReference type="PROSITE" id="PS50110">
    <property type="entry name" value="RESPONSE_REGULATORY"/>
    <property type="match status" value="1"/>
</dbReference>
<dbReference type="InterPro" id="IPR036890">
    <property type="entry name" value="HATPase_C_sf"/>
</dbReference>
<evidence type="ECO:0000256" key="2">
    <source>
        <dbReference type="ARBA" id="ARBA00004370"/>
    </source>
</evidence>
<evidence type="ECO:0000256" key="9">
    <source>
        <dbReference type="ARBA" id="ARBA00023012"/>
    </source>
</evidence>
<dbReference type="GO" id="GO:0005524">
    <property type="term" value="F:ATP binding"/>
    <property type="evidence" value="ECO:0007669"/>
    <property type="project" value="UniProtKB-KW"/>
</dbReference>
<evidence type="ECO:0000256" key="6">
    <source>
        <dbReference type="ARBA" id="ARBA00022741"/>
    </source>
</evidence>
<dbReference type="PROSITE" id="PS50885">
    <property type="entry name" value="HAMP"/>
    <property type="match status" value="1"/>
</dbReference>
<dbReference type="EMBL" id="CP061800">
    <property type="protein sequence ID" value="QTA87602.1"/>
    <property type="molecule type" value="Genomic_DNA"/>
</dbReference>
<evidence type="ECO:0000313" key="18">
    <source>
        <dbReference type="EMBL" id="QTA87602.1"/>
    </source>
</evidence>
<dbReference type="SUPFAM" id="SSF52172">
    <property type="entry name" value="CheY-like"/>
    <property type="match status" value="1"/>
</dbReference>
<dbReference type="Gene3D" id="3.30.565.10">
    <property type="entry name" value="Histidine kinase-like ATPase, C-terminal domain"/>
    <property type="match status" value="1"/>
</dbReference>
<proteinExistence type="predicted"/>
<dbReference type="AlphaFoldDB" id="A0A975BLU3"/>
<dbReference type="PANTHER" id="PTHR45339">
    <property type="entry name" value="HYBRID SIGNAL TRANSDUCTION HISTIDINE KINASE J"/>
    <property type="match status" value="1"/>
</dbReference>
<keyword evidence="8" id="KW-0067">ATP-binding</keyword>
<dbReference type="Pfam" id="PF00512">
    <property type="entry name" value="HisKA"/>
    <property type="match status" value="1"/>
</dbReference>
<evidence type="ECO:0000259" key="16">
    <source>
        <dbReference type="PROSITE" id="PS50110"/>
    </source>
</evidence>
<dbReference type="InterPro" id="IPR011006">
    <property type="entry name" value="CheY-like_superfamily"/>
</dbReference>
<feature type="coiled-coil region" evidence="13">
    <location>
        <begin position="244"/>
        <end position="306"/>
    </location>
</feature>
<evidence type="ECO:0000256" key="13">
    <source>
        <dbReference type="SAM" id="Coils"/>
    </source>
</evidence>
<keyword evidence="14" id="KW-0812">Transmembrane</keyword>
<sequence>MKTFRYFLIRQKLISLSMLTSCIVLMLASVFLLVNEVFTFRHGMMEELSTLTKVIGSNSVAALTFNDHIAAEETLAALRVEPNIVFAGIYTSTGDPFAEYYKRGDMGDDLPNTEREESKKISELKKTEDQGLLEGYPLFDDYFDVFEEIVFDSEIMGIVYVRANMKEFHSRMNWYLLIFGLVILLSVFLAYYLSSRLQGIISTPILELTRTIKVVSARQNYTIRAEKKSYDELGTLIDGFNEMLNQIQLRDHKLEEHRDHLEEEVAMRTAELAEANKGLEKTVIELKQAKEAAEVANRAKSEFLANMSHEIRTPMNAILGFSEILLDKNDDPDQKNCLENIQSSGNALLALINDILDLSKIEAGRLEICPEPLNIRTVLDEIHLLFLREFQEKRLEFKLDVGQEITRALLLDAIRIRQILINLVGNAIKFTSRGYVKVSVKTYQFSGQKQVSEVLKTNVLFEIEDTGIGIPKNQQELIFENFRQQDGQAARKYGGTGLGLAITKKLTELMNGEISVESEVGQGSIFRIIFSNVCMSEELNPTEIFSESDGIHSEIEFRPASIMIVDDIRFNREVIKKFLKDAPFSITETENGEEALSLLGSPHAHNPTPHASRLTPRFDLILMDMKMPDRSGYEVTAIIKNDDTLKDIPVIAVTASAMKDTEDKIRDLCDGYVRKPLSKAELIFELKRHLPHTVKKRPSVAEKKTAEDIVSEDTISPEMAARLPELIQILENEFIAKWEDIRETLIFDELREFADQVSAEGMKCACGPLTDWSKAVIRQMQNFELEYLAVTFENFPEIIKMLKKIADS</sequence>
<dbReference type="Pfam" id="PF00672">
    <property type="entry name" value="HAMP"/>
    <property type="match status" value="1"/>
</dbReference>
<dbReference type="SMART" id="SM00388">
    <property type="entry name" value="HisKA"/>
    <property type="match status" value="1"/>
</dbReference>
<dbReference type="InterPro" id="IPR003594">
    <property type="entry name" value="HATPase_dom"/>
</dbReference>
<dbReference type="SMART" id="SM00387">
    <property type="entry name" value="HATPase_c"/>
    <property type="match status" value="1"/>
</dbReference>
<dbReference type="SMART" id="SM00304">
    <property type="entry name" value="HAMP"/>
    <property type="match status" value="1"/>
</dbReference>
<feature type="domain" description="Response regulatory" evidence="16">
    <location>
        <begin position="561"/>
        <end position="690"/>
    </location>
</feature>
<dbReference type="RefSeq" id="WP_207682724.1">
    <property type="nucleotide sequence ID" value="NZ_CP061800.1"/>
</dbReference>
<dbReference type="FunFam" id="3.30.565.10:FF:000010">
    <property type="entry name" value="Sensor histidine kinase RcsC"/>
    <property type="match status" value="1"/>
</dbReference>
<reference evidence="18" key="1">
    <citation type="journal article" date="2021" name="Microb. Physiol.">
        <title>Proteogenomic Insights into the Physiology of Marine, Sulfate-Reducing, Filamentous Desulfonema limicola and Desulfonema magnum.</title>
        <authorList>
            <person name="Schnaars V."/>
            <person name="Wohlbrand L."/>
            <person name="Scheve S."/>
            <person name="Hinrichs C."/>
            <person name="Reinhardt R."/>
            <person name="Rabus R."/>
        </authorList>
    </citation>
    <scope>NUCLEOTIDE SEQUENCE</scope>
    <source>
        <strain evidence="18">4be13</strain>
    </source>
</reference>
<organism evidence="18 19">
    <name type="scientific">Desulfonema magnum</name>
    <dbReference type="NCBI Taxonomy" id="45655"/>
    <lineage>
        <taxon>Bacteria</taxon>
        <taxon>Pseudomonadati</taxon>
        <taxon>Thermodesulfobacteriota</taxon>
        <taxon>Desulfobacteria</taxon>
        <taxon>Desulfobacterales</taxon>
        <taxon>Desulfococcaceae</taxon>
        <taxon>Desulfonema</taxon>
    </lineage>
</organism>
<keyword evidence="9" id="KW-0902">Two-component regulatory system</keyword>
<dbReference type="GO" id="GO:0000155">
    <property type="term" value="F:phosphorelay sensor kinase activity"/>
    <property type="evidence" value="ECO:0007669"/>
    <property type="project" value="InterPro"/>
</dbReference>
<dbReference type="CDD" id="cd06225">
    <property type="entry name" value="HAMP"/>
    <property type="match status" value="1"/>
</dbReference>
<comment type="subcellular location">
    <subcellularLocation>
        <location evidence="2">Membrane</location>
    </subcellularLocation>
</comment>
<dbReference type="SUPFAM" id="SSF55874">
    <property type="entry name" value="ATPase domain of HSP90 chaperone/DNA topoisomerase II/histidine kinase"/>
    <property type="match status" value="1"/>
</dbReference>
<evidence type="ECO:0000256" key="14">
    <source>
        <dbReference type="SAM" id="Phobius"/>
    </source>
</evidence>
<evidence type="ECO:0000256" key="1">
    <source>
        <dbReference type="ARBA" id="ARBA00000085"/>
    </source>
</evidence>
<keyword evidence="7 18" id="KW-0418">Kinase</keyword>
<feature type="domain" description="HAMP" evidence="17">
    <location>
        <begin position="199"/>
        <end position="252"/>
    </location>
</feature>
<dbReference type="Pfam" id="PF17152">
    <property type="entry name" value="CHASE8"/>
    <property type="match status" value="1"/>
</dbReference>
<keyword evidence="5" id="KW-0808">Transferase</keyword>
<keyword evidence="13" id="KW-0175">Coiled coil</keyword>
<evidence type="ECO:0000256" key="3">
    <source>
        <dbReference type="ARBA" id="ARBA00012438"/>
    </source>
</evidence>
<keyword evidence="10 14" id="KW-0472">Membrane</keyword>
<dbReference type="SUPFAM" id="SSF47384">
    <property type="entry name" value="Homodimeric domain of signal transducing histidine kinase"/>
    <property type="match status" value="1"/>
</dbReference>